<keyword evidence="1 3" id="KW-0812">Transmembrane</keyword>
<name>E1R386_SEDSS</name>
<dbReference type="InterPro" id="IPR041916">
    <property type="entry name" value="Anti_sigma_zinc_sf"/>
</dbReference>
<organism evidence="3 4">
    <name type="scientific">Sediminispirochaeta smaragdinae (strain DSM 11293 / JCM 15392 / SEBR 4228)</name>
    <name type="common">Spirochaeta smaragdinae</name>
    <dbReference type="NCBI Taxonomy" id="573413"/>
    <lineage>
        <taxon>Bacteria</taxon>
        <taxon>Pseudomonadati</taxon>
        <taxon>Spirochaetota</taxon>
        <taxon>Spirochaetia</taxon>
        <taxon>Spirochaetales</taxon>
        <taxon>Spirochaetaceae</taxon>
        <taxon>Sediminispirochaeta</taxon>
    </lineage>
</organism>
<keyword evidence="1" id="KW-1133">Transmembrane helix</keyword>
<dbReference type="eggNOG" id="COG5662">
    <property type="taxonomic scope" value="Bacteria"/>
</dbReference>
<feature type="domain" description="Putative zinc-finger" evidence="2">
    <location>
        <begin position="8"/>
        <end position="35"/>
    </location>
</feature>
<evidence type="ECO:0000256" key="1">
    <source>
        <dbReference type="SAM" id="Phobius"/>
    </source>
</evidence>
<dbReference type="STRING" id="573413.Spirs_2152"/>
<protein>
    <submittedName>
        <fullName evidence="3">Transmembrane anti-sigma factor</fullName>
    </submittedName>
</protein>
<evidence type="ECO:0000259" key="2">
    <source>
        <dbReference type="Pfam" id="PF13490"/>
    </source>
</evidence>
<dbReference type="HOGENOM" id="CLU_1383418_0_0_12"/>
<keyword evidence="1" id="KW-0472">Membrane</keyword>
<dbReference type="InterPro" id="IPR027383">
    <property type="entry name" value="Znf_put"/>
</dbReference>
<dbReference type="OrthoDB" id="362821at2"/>
<dbReference type="RefSeq" id="WP_013254736.1">
    <property type="nucleotide sequence ID" value="NC_014364.1"/>
</dbReference>
<evidence type="ECO:0000313" key="3">
    <source>
        <dbReference type="EMBL" id="ADK81272.1"/>
    </source>
</evidence>
<dbReference type="Pfam" id="PF13490">
    <property type="entry name" value="zf-HC2"/>
    <property type="match status" value="1"/>
</dbReference>
<dbReference type="EMBL" id="CP002116">
    <property type="protein sequence ID" value="ADK81272.1"/>
    <property type="molecule type" value="Genomic_DNA"/>
</dbReference>
<dbReference type="Gene3D" id="1.10.10.1320">
    <property type="entry name" value="Anti-sigma factor, zinc-finger domain"/>
    <property type="match status" value="1"/>
</dbReference>
<dbReference type="AlphaFoldDB" id="E1R386"/>
<feature type="transmembrane region" description="Helical" evidence="1">
    <location>
        <begin position="88"/>
        <end position="109"/>
    </location>
</feature>
<dbReference type="Proteomes" id="UP000002318">
    <property type="component" value="Chromosome"/>
</dbReference>
<gene>
    <name evidence="3" type="ordered locus">Spirs_2152</name>
</gene>
<accession>E1R386</accession>
<sequence>MCVDDQILSSYVDGELDAHWKEKVEAHIAQCEQCRLRVSRLQKLSADLSAAEPRPEVIDRIERRVAARLDHLLLPGSERGFWNRRFSIPAPMAMAALLCLVFLSGFIFIRGITPSGTGEVGMPIADEKGYSQGLETLTSSSASSMSENPNVQQIFDLLENSGGSIEVRIELPRKSNFTVHGEPQLLRAADYRGGESR</sequence>
<reference evidence="3 4" key="1">
    <citation type="journal article" date="2010" name="Stand. Genomic Sci.">
        <title>Complete genome sequence of Spirochaeta smaragdinae type strain (SEBR 4228).</title>
        <authorList>
            <person name="Mavromatis K."/>
            <person name="Yasawong M."/>
            <person name="Chertkov O."/>
            <person name="Lapidus A."/>
            <person name="Lucas S."/>
            <person name="Nolan M."/>
            <person name="Del Rio T.G."/>
            <person name="Tice H."/>
            <person name="Cheng J.F."/>
            <person name="Pitluck S."/>
            <person name="Liolios K."/>
            <person name="Ivanova N."/>
            <person name="Tapia R."/>
            <person name="Han C."/>
            <person name="Bruce D."/>
            <person name="Goodwin L."/>
            <person name="Pati A."/>
            <person name="Chen A."/>
            <person name="Palaniappan K."/>
            <person name="Land M."/>
            <person name="Hauser L."/>
            <person name="Chang Y.J."/>
            <person name="Jeffries C.D."/>
            <person name="Detter J.C."/>
            <person name="Rohde M."/>
            <person name="Brambilla E."/>
            <person name="Spring S."/>
            <person name="Goker M."/>
            <person name="Sikorski J."/>
            <person name="Woyke T."/>
            <person name="Bristow J."/>
            <person name="Eisen J.A."/>
            <person name="Markowitz V."/>
            <person name="Hugenholtz P."/>
            <person name="Klenk H.P."/>
            <person name="Kyrpides N.C."/>
        </authorList>
    </citation>
    <scope>NUCLEOTIDE SEQUENCE [LARGE SCALE GENOMIC DNA]</scope>
    <source>
        <strain evidence="4">DSM 11293 / JCM 15392 / SEBR 4228</strain>
    </source>
</reference>
<keyword evidence="4" id="KW-1185">Reference proteome</keyword>
<evidence type="ECO:0000313" key="4">
    <source>
        <dbReference type="Proteomes" id="UP000002318"/>
    </source>
</evidence>
<dbReference type="KEGG" id="ssm:Spirs_2152"/>
<proteinExistence type="predicted"/>